<dbReference type="InterPro" id="IPR052894">
    <property type="entry name" value="AsmA-related"/>
</dbReference>
<dbReference type="Pfam" id="PF05170">
    <property type="entry name" value="AsmA"/>
    <property type="match status" value="1"/>
</dbReference>
<comment type="caution">
    <text evidence="2">The sequence shown here is derived from an EMBL/GenBank/DDBJ whole genome shotgun (WGS) entry which is preliminary data.</text>
</comment>
<evidence type="ECO:0000313" key="2">
    <source>
        <dbReference type="EMBL" id="MBB3932185.1"/>
    </source>
</evidence>
<dbReference type="Proteomes" id="UP000553963">
    <property type="component" value="Unassembled WGS sequence"/>
</dbReference>
<dbReference type="PANTHER" id="PTHR30441:SF4">
    <property type="entry name" value="PROTEIN ASMA"/>
    <property type="match status" value="1"/>
</dbReference>
<dbReference type="InterPro" id="IPR007844">
    <property type="entry name" value="AsmA"/>
</dbReference>
<proteinExistence type="predicted"/>
<name>A0A840AUQ7_9HYPH</name>
<reference evidence="2 3" key="1">
    <citation type="submission" date="2020-08" db="EMBL/GenBank/DDBJ databases">
        <title>Genomic Encyclopedia of Type Strains, Phase IV (KMG-IV): sequencing the most valuable type-strain genomes for metagenomic binning, comparative biology and taxonomic classification.</title>
        <authorList>
            <person name="Goeker M."/>
        </authorList>
    </citation>
    <scope>NUCLEOTIDE SEQUENCE [LARGE SCALE GENOMIC DNA]</scope>
    <source>
        <strain evidence="2 3">DSM 25966</strain>
    </source>
</reference>
<organism evidence="2 3">
    <name type="scientific">Kaistia hirudinis</name>
    <dbReference type="NCBI Taxonomy" id="1293440"/>
    <lineage>
        <taxon>Bacteria</taxon>
        <taxon>Pseudomonadati</taxon>
        <taxon>Pseudomonadota</taxon>
        <taxon>Alphaproteobacteria</taxon>
        <taxon>Hyphomicrobiales</taxon>
        <taxon>Kaistiaceae</taxon>
        <taxon>Kaistia</taxon>
    </lineage>
</organism>
<dbReference type="EMBL" id="JACIDS010000004">
    <property type="protein sequence ID" value="MBB3932185.1"/>
    <property type="molecule type" value="Genomic_DNA"/>
</dbReference>
<dbReference type="RefSeq" id="WP_183399840.1">
    <property type="nucleotide sequence ID" value="NZ_JACIDS010000004.1"/>
</dbReference>
<sequence>MKRLALLSIVLAMLVGVFIVTAPSLVSIEVVRRSITYEIAGWGGKALTFEGTPTVAFRPYLTVGFPKARIVSIQTGDTLVTTEMLSAQIPLLPLIFQGRIEPSAFDLRAPVFHFVTDAEGRPNWTLPYALDATTRVQRLSLTDGTIHYANAAGRSVEIDHVDALLKWPDPSGPASLSGKATWQGKPGTFSITIGSLLDFFEQRLTTLQLAVDAEPVRATFNGQVQQLDRPTASGDIAIQTPALHELANLFGLYLPDHAAFGAASLQGAVSLARGIATLPDAKLSIDGSDGEGGLSFDFTSARPSAQATLAFDDLDIAPFAELAMDALTAARALGERVLDFSALGQVDLDVRLSADRLLYGGDAIGRVAGSAALRAGRLDVALADMRLFDARVSASFSLDTGGPASEAAIRAQFDALSLKSLPTTLLPFLGTRGTAAGMFALTTGGDRWDALMNNLAGSGELTLSGGTLNGIDASALAKAWTDKTATDALSGKTDFTQASIGFSLGRDTLSIETGQLQGQGYTADFNGSADFARPAFDMHGSIDFDAGRFTPAKSVPFILRGDADSLDIAPGQPTP</sequence>
<feature type="domain" description="AsmA" evidence="1">
    <location>
        <begin position="344"/>
        <end position="504"/>
    </location>
</feature>
<dbReference type="GO" id="GO:0090313">
    <property type="term" value="P:regulation of protein targeting to membrane"/>
    <property type="evidence" value="ECO:0007669"/>
    <property type="project" value="TreeGrafter"/>
</dbReference>
<protein>
    <submittedName>
        <fullName evidence="2">Uncharacterized protein involved in outer membrane biogenesis</fullName>
    </submittedName>
</protein>
<evidence type="ECO:0000259" key="1">
    <source>
        <dbReference type="Pfam" id="PF05170"/>
    </source>
</evidence>
<evidence type="ECO:0000313" key="3">
    <source>
        <dbReference type="Proteomes" id="UP000553963"/>
    </source>
</evidence>
<gene>
    <name evidence="2" type="ORF">GGR25_003243</name>
</gene>
<dbReference type="GO" id="GO:0005886">
    <property type="term" value="C:plasma membrane"/>
    <property type="evidence" value="ECO:0007669"/>
    <property type="project" value="TreeGrafter"/>
</dbReference>
<dbReference type="AlphaFoldDB" id="A0A840AUQ7"/>
<accession>A0A840AUQ7</accession>
<keyword evidence="3" id="KW-1185">Reference proteome</keyword>
<dbReference type="PANTHER" id="PTHR30441">
    <property type="entry name" value="DUF748 DOMAIN-CONTAINING PROTEIN"/>
    <property type="match status" value="1"/>
</dbReference>